<keyword evidence="9 12" id="KW-0456">Lyase</keyword>
<evidence type="ECO:0000256" key="11">
    <source>
        <dbReference type="ARBA" id="ARBA00023317"/>
    </source>
</evidence>
<dbReference type="GO" id="GO:0005886">
    <property type="term" value="C:plasma membrane"/>
    <property type="evidence" value="ECO:0007669"/>
    <property type="project" value="UniProtKB-SubCell"/>
</dbReference>
<keyword evidence="8 12" id="KW-0594">Phospholipid biosynthesis</keyword>
<name>A0AA90NK34_9GAMM</name>
<feature type="chain" id="PRO_5041504475" description="Phosphatidylserine decarboxylase beta chain" evidence="12">
    <location>
        <begin position="1"/>
        <end position="251"/>
    </location>
</feature>
<evidence type="ECO:0000256" key="2">
    <source>
        <dbReference type="ARBA" id="ARBA00022475"/>
    </source>
</evidence>
<feature type="active site" description="Charge relay system; for autoendoproteolytic cleavage activity" evidence="12">
    <location>
        <position position="90"/>
    </location>
</feature>
<evidence type="ECO:0000256" key="12">
    <source>
        <dbReference type="HAMAP-Rule" id="MF_00662"/>
    </source>
</evidence>
<dbReference type="InterPro" id="IPR003817">
    <property type="entry name" value="PS_Dcarbxylase"/>
</dbReference>
<comment type="caution">
    <text evidence="14">The sequence shown here is derived from an EMBL/GenBank/DDBJ whole genome shotgun (WGS) entry which is preliminary data.</text>
</comment>
<protein>
    <recommendedName>
        <fullName evidence="12">Phosphatidylserine decarboxylase proenzyme</fullName>
        <ecNumber evidence="12">4.1.1.65</ecNumber>
    </recommendedName>
    <component>
        <recommendedName>
            <fullName evidence="12">Phosphatidylserine decarboxylase alpha chain</fullName>
        </recommendedName>
    </component>
    <component>
        <recommendedName>
            <fullName evidence="12">Phosphatidylserine decarboxylase beta chain</fullName>
        </recommendedName>
    </component>
</protein>
<evidence type="ECO:0000256" key="1">
    <source>
        <dbReference type="ARBA" id="ARBA00005189"/>
    </source>
</evidence>
<keyword evidence="4 12" id="KW-0210">Decarboxylase</keyword>
<evidence type="ECO:0000256" key="7">
    <source>
        <dbReference type="ARBA" id="ARBA00023145"/>
    </source>
</evidence>
<reference evidence="14 15" key="1">
    <citation type="journal article" date="2023" name="bioRxiv">
        <title>An intranuclear bacterial parasite of deep-sea mussels expresses apoptosis inhibitors acquired from its host.</title>
        <authorList>
            <person name="Gonzalez Porras M.A."/>
            <person name="Assie A."/>
            <person name="Tietjen M."/>
            <person name="Violette M."/>
            <person name="Kleiner M."/>
            <person name="Gruber-Vodicka H."/>
            <person name="Dubilier N."/>
            <person name="Leisch N."/>
        </authorList>
    </citation>
    <scope>NUCLEOTIDE SEQUENCE [LARGE SCALE GENOMIC DNA]</scope>
    <source>
        <strain evidence="14">IAP13</strain>
    </source>
</reference>
<comment type="PTM">
    <text evidence="12">Is synthesized initially as an inactive proenzyme. Formation of the active enzyme involves a self-maturation process in which the active site pyruvoyl group is generated from an internal serine residue via an autocatalytic post-translational modification. Two non-identical subunits are generated from the proenzyme in this reaction, and the pyruvate is formed at the N-terminus of the alpha chain, which is derived from the carboxyl end of the proenzyme. The autoendoproteolytic cleavage occurs by a canonical serine protease mechanism, in which the side chain hydroxyl group of the serine supplies its oxygen atom to form the C-terminus of the beta chain, while the remainder of the serine residue undergoes an oxidative deamination to produce ammonia and the pyruvoyl prosthetic group on the alpha chain. During this reaction, the Ser that is part of the protease active site of the proenzyme becomes the pyruvoyl prosthetic group, which constitutes an essential element of the active site of the mature decarboxylase.</text>
</comment>
<keyword evidence="11 12" id="KW-0670">Pyruvate</keyword>
<proteinExistence type="inferred from homology"/>
<evidence type="ECO:0000256" key="5">
    <source>
        <dbReference type="ARBA" id="ARBA00023098"/>
    </source>
</evidence>
<dbReference type="AlphaFoldDB" id="A0AA90NK34"/>
<comment type="subcellular location">
    <subcellularLocation>
        <location evidence="12">Cell membrane</location>
        <topology evidence="12">Peripheral membrane protein</topology>
    </subcellularLocation>
</comment>
<keyword evidence="2 12" id="KW-1003">Cell membrane</keyword>
<comment type="function">
    <text evidence="12">Catalyzes the formation of phosphatidylethanolamine (PtdEtn) from phosphatidylserine (PtdSer).</text>
</comment>
<keyword evidence="13" id="KW-1133">Transmembrane helix</keyword>
<dbReference type="Pfam" id="PF02666">
    <property type="entry name" value="PS_Dcarbxylase"/>
    <property type="match status" value="1"/>
</dbReference>
<evidence type="ECO:0000313" key="14">
    <source>
        <dbReference type="EMBL" id="MDP0588032.1"/>
    </source>
</evidence>
<dbReference type="GO" id="GO:0004609">
    <property type="term" value="F:phosphatidylserine decarboxylase activity"/>
    <property type="evidence" value="ECO:0007669"/>
    <property type="project" value="UniProtKB-UniRule"/>
</dbReference>
<dbReference type="NCBIfam" id="TIGR00163">
    <property type="entry name" value="PS_decarb"/>
    <property type="match status" value="1"/>
</dbReference>
<dbReference type="EC" id="4.1.1.65" evidence="12"/>
<dbReference type="GO" id="GO:0006646">
    <property type="term" value="P:phosphatidylethanolamine biosynthetic process"/>
    <property type="evidence" value="ECO:0007669"/>
    <property type="project" value="UniProtKB-UniRule"/>
</dbReference>
<keyword evidence="10 12" id="KW-1208">Phospholipid metabolism</keyword>
<gene>
    <name evidence="14" type="primary">asd</name>
    <name evidence="12" type="synonym">psd</name>
    <name evidence="14" type="ORF">QS748_02020</name>
</gene>
<feature type="chain" id="PRO_5041504474" description="Phosphatidylserine decarboxylase alpha chain" evidence="12">
    <location>
        <begin position="252"/>
        <end position="302"/>
    </location>
</feature>
<accession>A0AA90NK34</accession>
<feature type="active site" description="Charge relay system; for autoendoproteolytic cleavage activity" evidence="12">
    <location>
        <position position="252"/>
    </location>
</feature>
<evidence type="ECO:0000256" key="6">
    <source>
        <dbReference type="ARBA" id="ARBA00023136"/>
    </source>
</evidence>
<dbReference type="InterPro" id="IPR033178">
    <property type="entry name" value="PSD_type1_pro"/>
</dbReference>
<evidence type="ECO:0000256" key="13">
    <source>
        <dbReference type="SAM" id="Phobius"/>
    </source>
</evidence>
<comment type="catalytic activity">
    <reaction evidence="12">
        <text>a 1,2-diacyl-sn-glycero-3-phospho-L-serine + H(+) = a 1,2-diacyl-sn-glycero-3-phosphoethanolamine + CO2</text>
        <dbReference type="Rhea" id="RHEA:20828"/>
        <dbReference type="ChEBI" id="CHEBI:15378"/>
        <dbReference type="ChEBI" id="CHEBI:16526"/>
        <dbReference type="ChEBI" id="CHEBI:57262"/>
        <dbReference type="ChEBI" id="CHEBI:64612"/>
        <dbReference type="EC" id="4.1.1.65"/>
    </reaction>
</comment>
<dbReference type="EMBL" id="JASXSV010000002">
    <property type="protein sequence ID" value="MDP0588032.1"/>
    <property type="molecule type" value="Genomic_DNA"/>
</dbReference>
<evidence type="ECO:0000256" key="4">
    <source>
        <dbReference type="ARBA" id="ARBA00022793"/>
    </source>
</evidence>
<keyword evidence="5 12" id="KW-0443">Lipid metabolism</keyword>
<feature type="site" description="Cleavage (non-hydrolytic); by autocatalysis" evidence="12">
    <location>
        <begin position="251"/>
        <end position="252"/>
    </location>
</feature>
<evidence type="ECO:0000256" key="8">
    <source>
        <dbReference type="ARBA" id="ARBA00023209"/>
    </source>
</evidence>
<feature type="transmembrane region" description="Helical" evidence="13">
    <location>
        <begin position="196"/>
        <end position="216"/>
    </location>
</feature>
<keyword evidence="7 12" id="KW-0865">Zymogen</keyword>
<evidence type="ECO:0000256" key="3">
    <source>
        <dbReference type="ARBA" id="ARBA00022516"/>
    </source>
</evidence>
<dbReference type="PANTHER" id="PTHR10067">
    <property type="entry name" value="PHOSPHATIDYLSERINE DECARBOXYLASE"/>
    <property type="match status" value="1"/>
</dbReference>
<dbReference type="InterPro" id="IPR033177">
    <property type="entry name" value="PSD-B"/>
</dbReference>
<keyword evidence="3 12" id="KW-0444">Lipid biosynthesis</keyword>
<keyword evidence="6 12" id="KW-0472">Membrane</keyword>
<dbReference type="PANTHER" id="PTHR10067:SF6">
    <property type="entry name" value="PHOSPHATIDYLSERINE DECARBOXYLASE PROENZYME, MITOCHONDRIAL"/>
    <property type="match status" value="1"/>
</dbReference>
<feature type="modified residue" description="Pyruvic acid (Ser); by autocatalysis" evidence="12">
    <location>
        <position position="252"/>
    </location>
</feature>
<organism evidence="14 15">
    <name type="scientific">Candidatus Endonucleibacter bathymodioli</name>
    <dbReference type="NCBI Taxonomy" id="539814"/>
    <lineage>
        <taxon>Bacteria</taxon>
        <taxon>Pseudomonadati</taxon>
        <taxon>Pseudomonadota</taxon>
        <taxon>Gammaproteobacteria</taxon>
        <taxon>Oceanospirillales</taxon>
        <taxon>Endozoicomonadaceae</taxon>
        <taxon>Candidatus Endonucleibacter</taxon>
    </lineage>
</organism>
<comment type="similarity">
    <text evidence="12">Belongs to the phosphatidylserine decarboxylase family. PSD-B subfamily. Prokaryotic type I sub-subfamily.</text>
</comment>
<keyword evidence="15" id="KW-1185">Reference proteome</keyword>
<dbReference type="Proteomes" id="UP001178148">
    <property type="component" value="Unassembled WGS sequence"/>
</dbReference>
<feature type="active site" description="Charge relay system; for autoendoproteolytic cleavage activity" evidence="12">
    <location>
        <position position="147"/>
    </location>
</feature>
<evidence type="ECO:0000256" key="9">
    <source>
        <dbReference type="ARBA" id="ARBA00023239"/>
    </source>
</evidence>
<evidence type="ECO:0000256" key="10">
    <source>
        <dbReference type="ARBA" id="ARBA00023264"/>
    </source>
</evidence>
<comment type="subunit">
    <text evidence="12">Heterodimer of a large membrane-associated beta subunit and a small pyruvoyl-containing alpha subunit.</text>
</comment>
<evidence type="ECO:0000313" key="15">
    <source>
        <dbReference type="Proteomes" id="UP001178148"/>
    </source>
</evidence>
<dbReference type="HAMAP" id="MF_00662">
    <property type="entry name" value="PS_decarb_PSD_B_type1"/>
    <property type="match status" value="1"/>
</dbReference>
<comment type="pathway">
    <text evidence="12">Phospholipid metabolism; phosphatidylethanolamine biosynthesis; phosphatidylethanolamine from CDP-diacylglycerol: step 2/2.</text>
</comment>
<comment type="pathway">
    <text evidence="1">Lipid metabolism.</text>
</comment>
<keyword evidence="13" id="KW-0812">Transmembrane</keyword>
<comment type="cofactor">
    <cofactor evidence="12">
        <name>pyruvate</name>
        <dbReference type="ChEBI" id="CHEBI:15361"/>
    </cofactor>
    <text evidence="12">Binds 1 pyruvoyl group covalently per subunit.</text>
</comment>
<feature type="active site" description="Schiff-base intermediate with substrate; via pyruvic acid; for decarboxylase activity" evidence="12">
    <location>
        <position position="252"/>
    </location>
</feature>
<sequence length="302" mass="34037">MKAKLFAGIQFFLPHHLISRSAHYCAESRMVGFKNTLIRRVIHHYNVDMSEAKEENIEAYGNFNEFFTRALKAGVRPLPTDPTEVVSPADGFISQIGDIANGRLFQAKGRDYSLTELLGGSVDLGQEFMGGKFGTIYLSPRDYHRVHIPARGQLRQMIHIPGRLFSVNQSTVENIPRLFARNERVVSIFDTDQGPMAVIMVGAMIVASIETVWAGLVTPYRRQIRSVEYGTNQHTSIVLQRGDEMGRFKMGSTAIVLFGRNQVDWFEHWQPGSPIKMGQALGCVWEHKMQENQQTVSPLGQL</sequence>